<dbReference type="PATRIC" id="fig|838561.3.peg.920"/>
<organism evidence="1 2">
    <name type="scientific">Spiroplasma mirum ATCC 29335</name>
    <dbReference type="NCBI Taxonomy" id="838561"/>
    <lineage>
        <taxon>Bacteria</taxon>
        <taxon>Bacillati</taxon>
        <taxon>Mycoplasmatota</taxon>
        <taxon>Mollicutes</taxon>
        <taxon>Entomoplasmatales</taxon>
        <taxon>Spiroplasmataceae</taxon>
        <taxon>Spiroplasma</taxon>
    </lineage>
</organism>
<dbReference type="RefSeq" id="WP_025317553.1">
    <property type="nucleotide sequence ID" value="NZ_CP002082.1"/>
</dbReference>
<evidence type="ECO:0000313" key="2">
    <source>
        <dbReference type="Proteomes" id="UP000019260"/>
    </source>
</evidence>
<dbReference type="KEGG" id="smir:SMM_0798"/>
<dbReference type="AlphaFoldDB" id="W0GM01"/>
<reference evidence="1 2" key="1">
    <citation type="submission" date="2013-09" db="EMBL/GenBank/DDBJ databases">
        <title>Complete genome sequence of Spiroplasma mirum suckling mouse cataract agent.</title>
        <authorList>
            <person name="Landry C.A."/>
            <person name="Bastian F.O."/>
            <person name="Thune R.L."/>
        </authorList>
    </citation>
    <scope>NUCLEOTIDE SEQUENCE [LARGE SCALE GENOMIC DNA]</scope>
    <source>
        <strain evidence="1 2">SMCA</strain>
    </source>
</reference>
<dbReference type="Proteomes" id="UP000019260">
    <property type="component" value="Chromosome"/>
</dbReference>
<dbReference type="OrthoDB" id="9974356at2"/>
<name>W0GM01_9MOLU</name>
<keyword evidence="2" id="KW-1185">Reference proteome</keyword>
<evidence type="ECO:0000313" key="1">
    <source>
        <dbReference type="EMBL" id="AHI58282.1"/>
    </source>
</evidence>
<protein>
    <submittedName>
        <fullName evidence="1">Uncharacterized protein</fullName>
    </submittedName>
</protein>
<accession>W0GM01</accession>
<dbReference type="EMBL" id="CP006720">
    <property type="protein sequence ID" value="AHI58282.1"/>
    <property type="molecule type" value="Genomic_DNA"/>
</dbReference>
<sequence length="110" mass="12409">MANDNWGALTALNNIHELLKINDNNISLTPITQIKIDSLSKYTTNKILVTTSDSKIYELGQNGVLTNLPYLENTPQYWDQDKVLLFNPSSLLTPSGQVIKINYTFTTYTI</sequence>
<gene>
    <name evidence="1" type="ORF">P344_04800</name>
</gene>
<dbReference type="HOGENOM" id="CLU_2169495_0_0_14"/>
<proteinExistence type="predicted"/>
<dbReference type="KEGG" id="smia:P344_04800"/>